<protein>
    <submittedName>
        <fullName evidence="2">Uncharacterized protein</fullName>
    </submittedName>
</protein>
<evidence type="ECO:0000256" key="1">
    <source>
        <dbReference type="SAM" id="SignalP"/>
    </source>
</evidence>
<accession>A0A1H8LVA8</accession>
<dbReference type="RefSeq" id="WP_090615792.1">
    <property type="nucleotide sequence ID" value="NZ_CP067126.1"/>
</dbReference>
<feature type="signal peptide" evidence="1">
    <location>
        <begin position="1"/>
        <end position="28"/>
    </location>
</feature>
<keyword evidence="1" id="KW-0732">Signal</keyword>
<keyword evidence="3" id="KW-1185">Reference proteome</keyword>
<reference evidence="2 3" key="1">
    <citation type="submission" date="2016-10" db="EMBL/GenBank/DDBJ databases">
        <authorList>
            <person name="de Groot N.N."/>
        </authorList>
    </citation>
    <scope>NUCLEOTIDE SEQUENCE [LARGE SCALE GENOMIC DNA]</scope>
    <source>
        <strain evidence="2 3">DSM 8512</strain>
    </source>
</reference>
<dbReference type="Proteomes" id="UP000199054">
    <property type="component" value="Unassembled WGS sequence"/>
</dbReference>
<dbReference type="OrthoDB" id="9773411at2"/>
<feature type="chain" id="PRO_5011709087" evidence="1">
    <location>
        <begin position="29"/>
        <end position="238"/>
    </location>
</feature>
<evidence type="ECO:0000313" key="3">
    <source>
        <dbReference type="Proteomes" id="UP000199054"/>
    </source>
</evidence>
<name>A0A1H8LVA8_9RHOB</name>
<sequence length="238" mass="24426">MKKISLPLFNALAGLVLVILLMAGTAQAQGLTMNITDTDYDPIPAGGEINYAVRIQNGGNIRTDARDITLTIPANTTYTGISGGLLNCEPAPAITGPADITCQIPSLAPREEVQATVLVVPSLAGTIGFSGQVDGQDILTQNTTVTVGADLELGFVAPASIQAGEFLSFQAVITNHGPYDGGSTRFTMLLPAALSHDITMPAGCSIAGNTVTCDVTGPIPADGVITLDFVTQVLTGDI</sequence>
<dbReference type="EMBL" id="FODE01000034">
    <property type="protein sequence ID" value="SEO09045.1"/>
    <property type="molecule type" value="Genomic_DNA"/>
</dbReference>
<dbReference type="STRING" id="34002.SAMN04489859_10343"/>
<organism evidence="2 3">
    <name type="scientific">Paracoccus alcaliphilus</name>
    <dbReference type="NCBI Taxonomy" id="34002"/>
    <lineage>
        <taxon>Bacteria</taxon>
        <taxon>Pseudomonadati</taxon>
        <taxon>Pseudomonadota</taxon>
        <taxon>Alphaproteobacteria</taxon>
        <taxon>Rhodobacterales</taxon>
        <taxon>Paracoccaceae</taxon>
        <taxon>Paracoccus</taxon>
    </lineage>
</organism>
<dbReference type="AlphaFoldDB" id="A0A1H8LVA8"/>
<evidence type="ECO:0000313" key="2">
    <source>
        <dbReference type="EMBL" id="SEO09045.1"/>
    </source>
</evidence>
<proteinExistence type="predicted"/>
<gene>
    <name evidence="2" type="ORF">SAMN04489859_10343</name>
</gene>